<feature type="domain" description="HTH cro/C1-type" evidence="2">
    <location>
        <begin position="221"/>
        <end position="275"/>
    </location>
</feature>
<evidence type="ECO:0000256" key="1">
    <source>
        <dbReference type="ARBA" id="ARBA00023125"/>
    </source>
</evidence>
<dbReference type="Proteomes" id="UP000003477">
    <property type="component" value="Unassembled WGS sequence"/>
</dbReference>
<organism evidence="3 4">
    <name type="scientific">Crocosphaera watsonii WH 0003</name>
    <dbReference type="NCBI Taxonomy" id="423471"/>
    <lineage>
        <taxon>Bacteria</taxon>
        <taxon>Bacillati</taxon>
        <taxon>Cyanobacteriota</taxon>
        <taxon>Cyanophyceae</taxon>
        <taxon>Oscillatoriophycideae</taxon>
        <taxon>Chroococcales</taxon>
        <taxon>Aphanothecaceae</taxon>
        <taxon>Crocosphaera</taxon>
    </lineage>
</organism>
<dbReference type="InterPro" id="IPR011990">
    <property type="entry name" value="TPR-like_helical_dom_sf"/>
</dbReference>
<dbReference type="Pfam" id="PF01381">
    <property type="entry name" value="HTH_3"/>
    <property type="match status" value="1"/>
</dbReference>
<proteinExistence type="predicted"/>
<dbReference type="PANTHER" id="PTHR46558:SF15">
    <property type="entry name" value="HELIX-TURN-HELIX DOMAIN PROTEIN"/>
    <property type="match status" value="1"/>
</dbReference>
<dbReference type="InterPro" id="IPR001387">
    <property type="entry name" value="Cro/C1-type_HTH"/>
</dbReference>
<evidence type="ECO:0000259" key="2">
    <source>
        <dbReference type="PROSITE" id="PS50943"/>
    </source>
</evidence>
<protein>
    <submittedName>
        <fullName evidence="3">Helix-turn-helix motif containing protein</fullName>
    </submittedName>
</protein>
<sequence>MELIMIEVNHLTNSVYLSISLTYEPPVPIPGDTLTIYLNRDGQFSSDHKLIVELVAETGKTLITLEINSSNEAATLEIPNDCEEGTYILQVIDNKVVLDSTEIDIFEDKNYAEKTNSFVNGLELEIQIKEEIEKEDYEEAFKLQEKVEEHYKHNLKFAAKSWEEFAEVLYEKKQIELSRKALDEALEIYKKIENSDYKEKIIERINHNLEIVKRNLLKTKLQILREKKGYSQDQLALLLKTNPDQIKAWEAGKGCKELLPFYKLAKYLKCKIDDLIKIDYDSPKQLKLNKLLDKNKIRSRIRYFREENTTLNVDQLALLVGVEPEEIKKWEDNKELEILIKYFRLALRLDCKPSELFDYVDGTVKLKLSEVFSKQTNMYEDSIKSKK</sequence>
<dbReference type="SMART" id="SM00530">
    <property type="entry name" value="HTH_XRE"/>
    <property type="match status" value="2"/>
</dbReference>
<comment type="caution">
    <text evidence="3">The sequence shown here is derived from an EMBL/GenBank/DDBJ whole genome shotgun (WGS) entry which is preliminary data.</text>
</comment>
<dbReference type="SUPFAM" id="SSF48452">
    <property type="entry name" value="TPR-like"/>
    <property type="match status" value="1"/>
</dbReference>
<evidence type="ECO:0000313" key="3">
    <source>
        <dbReference type="EMBL" id="EHJ13079.1"/>
    </source>
</evidence>
<evidence type="ECO:0000313" key="4">
    <source>
        <dbReference type="Proteomes" id="UP000003477"/>
    </source>
</evidence>
<reference evidence="3 4" key="1">
    <citation type="journal article" date="2011" name="Front. Microbiol.">
        <title>Two Strains of Crocosphaera watsonii with Highly Conserved Genomes are Distinguished by Strain-Specific Features.</title>
        <authorList>
            <person name="Bench S.R."/>
            <person name="Ilikchyan I.N."/>
            <person name="Tripp H.J."/>
            <person name="Zehr J.P."/>
        </authorList>
    </citation>
    <scope>NUCLEOTIDE SEQUENCE [LARGE SCALE GENOMIC DNA]</scope>
    <source>
        <strain evidence="3 4">WH 0003</strain>
    </source>
</reference>
<accession>G5J3Z9</accession>
<dbReference type="CDD" id="cd00093">
    <property type="entry name" value="HTH_XRE"/>
    <property type="match status" value="1"/>
</dbReference>
<dbReference type="AlphaFoldDB" id="G5J3Z9"/>
<dbReference type="GO" id="GO:0003677">
    <property type="term" value="F:DNA binding"/>
    <property type="evidence" value="ECO:0007669"/>
    <property type="project" value="UniProtKB-KW"/>
</dbReference>
<dbReference type="PATRIC" id="fig|423471.3.peg.2085"/>
<keyword evidence="1" id="KW-0238">DNA-binding</keyword>
<dbReference type="Gene3D" id="1.10.260.40">
    <property type="entry name" value="lambda repressor-like DNA-binding domains"/>
    <property type="match status" value="1"/>
</dbReference>
<dbReference type="SUPFAM" id="SSF47413">
    <property type="entry name" value="lambda repressor-like DNA-binding domains"/>
    <property type="match status" value="2"/>
</dbReference>
<dbReference type="EMBL" id="AESD01000339">
    <property type="protein sequence ID" value="EHJ13079.1"/>
    <property type="molecule type" value="Genomic_DNA"/>
</dbReference>
<gene>
    <name evidence="3" type="ORF">CWATWH0003_2222</name>
</gene>
<dbReference type="PROSITE" id="PS50943">
    <property type="entry name" value="HTH_CROC1"/>
    <property type="match status" value="1"/>
</dbReference>
<dbReference type="PANTHER" id="PTHR46558">
    <property type="entry name" value="TRACRIPTIONAL REGULATORY PROTEIN-RELATED-RELATED"/>
    <property type="match status" value="1"/>
</dbReference>
<name>G5J3Z9_CROWT</name>
<dbReference type="InterPro" id="IPR010982">
    <property type="entry name" value="Lambda_DNA-bd_dom_sf"/>
</dbReference>